<reference evidence="1" key="1">
    <citation type="submission" date="2021-06" db="EMBL/GenBank/DDBJ databases">
        <authorList>
            <person name="Hodson N. C."/>
            <person name="Mongue J. A."/>
            <person name="Jaron S. K."/>
        </authorList>
    </citation>
    <scope>NUCLEOTIDE SEQUENCE</scope>
</reference>
<proteinExistence type="predicted"/>
<protein>
    <submittedName>
        <fullName evidence="1">Uncharacterized protein</fullName>
    </submittedName>
</protein>
<dbReference type="AlphaFoldDB" id="A0A8J2LJY0"/>
<dbReference type="EMBL" id="CAJVCH010561080">
    <property type="protein sequence ID" value="CAG7831577.1"/>
    <property type="molecule type" value="Genomic_DNA"/>
</dbReference>
<evidence type="ECO:0000313" key="2">
    <source>
        <dbReference type="Proteomes" id="UP000708208"/>
    </source>
</evidence>
<sequence length="19" mass="1951">LCYSSCKNTESKGGKCVSG</sequence>
<accession>A0A8J2LJY0</accession>
<organism evidence="1 2">
    <name type="scientific">Allacma fusca</name>
    <dbReference type="NCBI Taxonomy" id="39272"/>
    <lineage>
        <taxon>Eukaryota</taxon>
        <taxon>Metazoa</taxon>
        <taxon>Ecdysozoa</taxon>
        <taxon>Arthropoda</taxon>
        <taxon>Hexapoda</taxon>
        <taxon>Collembola</taxon>
        <taxon>Symphypleona</taxon>
        <taxon>Sminthuridae</taxon>
        <taxon>Allacma</taxon>
    </lineage>
</organism>
<comment type="caution">
    <text evidence="1">The sequence shown here is derived from an EMBL/GenBank/DDBJ whole genome shotgun (WGS) entry which is preliminary data.</text>
</comment>
<feature type="non-terminal residue" evidence="1">
    <location>
        <position position="1"/>
    </location>
</feature>
<keyword evidence="2" id="KW-1185">Reference proteome</keyword>
<evidence type="ECO:0000313" key="1">
    <source>
        <dbReference type="EMBL" id="CAG7831577.1"/>
    </source>
</evidence>
<dbReference type="Proteomes" id="UP000708208">
    <property type="component" value="Unassembled WGS sequence"/>
</dbReference>
<gene>
    <name evidence="1" type="ORF">AFUS01_LOCUS41315</name>
</gene>
<name>A0A8J2LJY0_9HEXA</name>